<proteinExistence type="predicted"/>
<dbReference type="OrthoDB" id="9793824at2"/>
<keyword evidence="2" id="KW-1003">Cell membrane</keyword>
<evidence type="ECO:0000256" key="1">
    <source>
        <dbReference type="ARBA" id="ARBA00004651"/>
    </source>
</evidence>
<evidence type="ECO:0000313" key="8">
    <source>
        <dbReference type="EMBL" id="PSU45357.1"/>
    </source>
</evidence>
<name>A0A2T3J976_9GAMM</name>
<sequence length="159" mass="18385">MNEQTESKFEYVGFWARVGATLIDTIIILMISAPLMYMFYGDSYLYSDDFVLGFVDVIVNYIFPLVAVLIFWTYKSATPGKMAIKAIIVDADTGKRPTTKQYIIRYFGYFGYFISILPLCLGLMWVGWDSKKQGWHDKLAKTVVIRPQNRRVESVKFNL</sequence>
<organism evidence="8 9">
    <name type="scientific">Photobacterium frigidiphilum</name>
    <dbReference type="NCBI Taxonomy" id="264736"/>
    <lineage>
        <taxon>Bacteria</taxon>
        <taxon>Pseudomonadati</taxon>
        <taxon>Pseudomonadota</taxon>
        <taxon>Gammaproteobacteria</taxon>
        <taxon>Vibrionales</taxon>
        <taxon>Vibrionaceae</taxon>
        <taxon>Photobacterium</taxon>
    </lineage>
</organism>
<reference evidence="8 9" key="1">
    <citation type="submission" date="2018-01" db="EMBL/GenBank/DDBJ databases">
        <title>Whole genome sequencing of Histamine producing bacteria.</title>
        <authorList>
            <person name="Butler K."/>
        </authorList>
    </citation>
    <scope>NUCLEOTIDE SEQUENCE [LARGE SCALE GENOMIC DNA]</scope>
    <source>
        <strain evidence="8 9">JCM 12947</strain>
    </source>
</reference>
<evidence type="ECO:0000256" key="3">
    <source>
        <dbReference type="ARBA" id="ARBA00022692"/>
    </source>
</evidence>
<accession>A0A2T3J976</accession>
<feature type="transmembrane region" description="Helical" evidence="6">
    <location>
        <begin position="50"/>
        <end position="72"/>
    </location>
</feature>
<protein>
    <submittedName>
        <fullName evidence="8">RDD family protein</fullName>
    </submittedName>
</protein>
<dbReference type="Proteomes" id="UP000240987">
    <property type="component" value="Unassembled WGS sequence"/>
</dbReference>
<comment type="subcellular location">
    <subcellularLocation>
        <location evidence="1">Cell membrane</location>
        <topology evidence="1">Multi-pass membrane protein</topology>
    </subcellularLocation>
</comment>
<gene>
    <name evidence="8" type="ORF">C9J12_23255</name>
</gene>
<feature type="transmembrane region" description="Helical" evidence="6">
    <location>
        <begin position="12"/>
        <end position="38"/>
    </location>
</feature>
<evidence type="ECO:0000256" key="5">
    <source>
        <dbReference type="ARBA" id="ARBA00023136"/>
    </source>
</evidence>
<evidence type="ECO:0000256" key="2">
    <source>
        <dbReference type="ARBA" id="ARBA00022475"/>
    </source>
</evidence>
<dbReference type="GO" id="GO:0005886">
    <property type="term" value="C:plasma membrane"/>
    <property type="evidence" value="ECO:0007669"/>
    <property type="project" value="UniProtKB-SubCell"/>
</dbReference>
<evidence type="ECO:0000259" key="7">
    <source>
        <dbReference type="Pfam" id="PF06271"/>
    </source>
</evidence>
<comment type="caution">
    <text evidence="8">The sequence shown here is derived from an EMBL/GenBank/DDBJ whole genome shotgun (WGS) entry which is preliminary data.</text>
</comment>
<dbReference type="AlphaFoldDB" id="A0A2T3J976"/>
<dbReference type="Pfam" id="PF06271">
    <property type="entry name" value="RDD"/>
    <property type="match status" value="1"/>
</dbReference>
<feature type="domain" description="RDD" evidence="7">
    <location>
        <begin position="11"/>
        <end position="141"/>
    </location>
</feature>
<dbReference type="PANTHER" id="PTHR36115:SF4">
    <property type="entry name" value="MEMBRANE PROTEIN"/>
    <property type="match status" value="1"/>
</dbReference>
<keyword evidence="9" id="KW-1185">Reference proteome</keyword>
<dbReference type="InterPro" id="IPR051791">
    <property type="entry name" value="Pra-immunoreactive"/>
</dbReference>
<feature type="transmembrane region" description="Helical" evidence="6">
    <location>
        <begin position="106"/>
        <end position="128"/>
    </location>
</feature>
<evidence type="ECO:0000256" key="4">
    <source>
        <dbReference type="ARBA" id="ARBA00022989"/>
    </source>
</evidence>
<dbReference type="InterPro" id="IPR010432">
    <property type="entry name" value="RDD"/>
</dbReference>
<keyword evidence="3 6" id="KW-0812">Transmembrane</keyword>
<evidence type="ECO:0000256" key="6">
    <source>
        <dbReference type="SAM" id="Phobius"/>
    </source>
</evidence>
<dbReference type="EMBL" id="PYMJ01000032">
    <property type="protein sequence ID" value="PSU45357.1"/>
    <property type="molecule type" value="Genomic_DNA"/>
</dbReference>
<keyword evidence="4 6" id="KW-1133">Transmembrane helix</keyword>
<dbReference type="PANTHER" id="PTHR36115">
    <property type="entry name" value="PROLINE-RICH ANTIGEN HOMOLOG-RELATED"/>
    <property type="match status" value="1"/>
</dbReference>
<dbReference type="RefSeq" id="WP_107244890.1">
    <property type="nucleotide sequence ID" value="NZ_PYMJ01000032.1"/>
</dbReference>
<keyword evidence="5 6" id="KW-0472">Membrane</keyword>
<evidence type="ECO:0000313" key="9">
    <source>
        <dbReference type="Proteomes" id="UP000240987"/>
    </source>
</evidence>